<keyword evidence="3" id="KW-0812">Transmembrane</keyword>
<feature type="compositionally biased region" description="Polar residues" evidence="2">
    <location>
        <begin position="194"/>
        <end position="224"/>
    </location>
</feature>
<protein>
    <submittedName>
        <fullName evidence="5">Bacteroides conjugative transposon TraM protein</fullName>
    </submittedName>
</protein>
<dbReference type="NCBIfam" id="TIGR03779">
    <property type="entry name" value="Bac_Flav_CT_M"/>
    <property type="match status" value="1"/>
</dbReference>
<evidence type="ECO:0000313" key="5">
    <source>
        <dbReference type="EMBL" id="SHG41791.1"/>
    </source>
</evidence>
<accession>A0A1M5JMN7</accession>
<keyword evidence="3" id="KW-1133">Transmembrane helix</keyword>
<sequence>MNLNTQQKQKLKKYAVFALMAIICAGSIWLIFKPSAKDKAKEQEGIGLNADIPDPDGGGLIGDKKDAYEQEQMQNRQKDRMQSLQGYMDMLEGETDDKQQVSISLADEPEQQPIQQQDKKAPIGNSVAAYRDINKTLGNFYEKPEADPEKEEMKKRLEELEAKINEKDTKQSAMDEQVALMEKSYEMAAKYMPQGQQDNSSNNESLSKRISNGTLRSSNSNNGKTKVAPIRQIRNQTVSALSQKLSDEDYFLMYDQPRNTSFNTMGGETGVSEKNTISAVIHDDQTVVNGQTTRLRLTEPLMAGTILVPENTIVTGVAKIQGERLDIQVSSIEYQGTIIPVEMSTYDSDGQKGIYIPGSLEMNAAKEIMANMGNSVGTSFTMTESTGAQLTSDLTKGAIQGLSAYMQKKIKEIKVTLKSGYKVMLMPKVN</sequence>
<name>A0A1M5JMN7_9BACT</name>
<proteinExistence type="predicted"/>
<reference evidence="6" key="1">
    <citation type="submission" date="2016-11" db="EMBL/GenBank/DDBJ databases">
        <authorList>
            <person name="Varghese N."/>
            <person name="Submissions S."/>
        </authorList>
    </citation>
    <scope>NUCLEOTIDE SEQUENCE [LARGE SCALE GENOMIC DNA]</scope>
    <source>
        <strain evidence="6">DSM 27370</strain>
    </source>
</reference>
<dbReference type="EMBL" id="FQUC01000026">
    <property type="protein sequence ID" value="SHG41791.1"/>
    <property type="molecule type" value="Genomic_DNA"/>
</dbReference>
<dbReference type="Proteomes" id="UP000184480">
    <property type="component" value="Unassembled WGS sequence"/>
</dbReference>
<organism evidence="5 6">
    <name type="scientific">Dysgonomonas macrotermitis</name>
    <dbReference type="NCBI Taxonomy" id="1346286"/>
    <lineage>
        <taxon>Bacteria</taxon>
        <taxon>Pseudomonadati</taxon>
        <taxon>Bacteroidota</taxon>
        <taxon>Bacteroidia</taxon>
        <taxon>Bacteroidales</taxon>
        <taxon>Dysgonomonadaceae</taxon>
        <taxon>Dysgonomonas</taxon>
    </lineage>
</organism>
<feature type="coiled-coil region" evidence="1">
    <location>
        <begin position="150"/>
        <end position="177"/>
    </location>
</feature>
<keyword evidence="1" id="KW-0175">Coiled coil</keyword>
<dbReference type="STRING" id="1346286.SAMN05444362_12614"/>
<feature type="domain" description="Conjugative transposon TraM C-terminal" evidence="4">
    <location>
        <begin position="277"/>
        <end position="425"/>
    </location>
</feature>
<dbReference type="InterPro" id="IPR055407">
    <property type="entry name" value="TraM_C"/>
</dbReference>
<feature type="transmembrane region" description="Helical" evidence="3">
    <location>
        <begin position="14"/>
        <end position="32"/>
    </location>
</feature>
<gene>
    <name evidence="5" type="ORF">SAMN05444362_12614</name>
</gene>
<dbReference type="RefSeq" id="WP_073357349.1">
    <property type="nucleotide sequence ID" value="NZ_FQUC01000026.1"/>
</dbReference>
<dbReference type="Pfam" id="PF12508">
    <property type="entry name" value="Transposon_TraM"/>
    <property type="match status" value="1"/>
</dbReference>
<keyword evidence="6" id="KW-1185">Reference proteome</keyword>
<evidence type="ECO:0000256" key="2">
    <source>
        <dbReference type="SAM" id="MobiDB-lite"/>
    </source>
</evidence>
<evidence type="ECO:0000313" key="6">
    <source>
        <dbReference type="Proteomes" id="UP000184480"/>
    </source>
</evidence>
<dbReference type="InterPro" id="IPR022187">
    <property type="entry name" value="Conjug_transposon_TraM"/>
</dbReference>
<dbReference type="AlphaFoldDB" id="A0A1M5JMN7"/>
<evidence type="ECO:0000259" key="4">
    <source>
        <dbReference type="Pfam" id="PF12508"/>
    </source>
</evidence>
<keyword evidence="3" id="KW-0472">Membrane</keyword>
<evidence type="ECO:0000256" key="1">
    <source>
        <dbReference type="SAM" id="Coils"/>
    </source>
</evidence>
<feature type="region of interest" description="Disordered" evidence="2">
    <location>
        <begin position="193"/>
        <end position="227"/>
    </location>
</feature>
<evidence type="ECO:0000256" key="3">
    <source>
        <dbReference type="SAM" id="Phobius"/>
    </source>
</evidence>